<dbReference type="GO" id="GO:0051059">
    <property type="term" value="F:NF-kappaB binding"/>
    <property type="evidence" value="ECO:0007669"/>
    <property type="project" value="TreeGrafter"/>
</dbReference>
<keyword evidence="2" id="KW-0040">ANK repeat</keyword>
<evidence type="ECO:0000256" key="3">
    <source>
        <dbReference type="SAM" id="MobiDB-lite"/>
    </source>
</evidence>
<dbReference type="Pfam" id="PF00023">
    <property type="entry name" value="Ank"/>
    <property type="match status" value="2"/>
</dbReference>
<feature type="region of interest" description="Disordered" evidence="3">
    <location>
        <begin position="329"/>
        <end position="417"/>
    </location>
</feature>
<evidence type="ECO:0000256" key="1">
    <source>
        <dbReference type="ARBA" id="ARBA00022737"/>
    </source>
</evidence>
<dbReference type="Gene3D" id="1.25.40.20">
    <property type="entry name" value="Ankyrin repeat-containing domain"/>
    <property type="match status" value="1"/>
</dbReference>
<dbReference type="AlphaFoldDB" id="A0A9D4BLI0"/>
<protein>
    <submittedName>
        <fullName evidence="4">Uncharacterized protein</fullName>
    </submittedName>
</protein>
<dbReference type="SMART" id="SM00248">
    <property type="entry name" value="ANK"/>
    <property type="match status" value="4"/>
</dbReference>
<dbReference type="Proteomes" id="UP000828390">
    <property type="component" value="Unassembled WGS sequence"/>
</dbReference>
<feature type="region of interest" description="Disordered" evidence="3">
    <location>
        <begin position="167"/>
        <end position="192"/>
    </location>
</feature>
<proteinExistence type="predicted"/>
<dbReference type="PANTHER" id="PTHR46680">
    <property type="entry name" value="NF-KAPPA-B INHIBITOR ALPHA"/>
    <property type="match status" value="1"/>
</dbReference>
<keyword evidence="1" id="KW-0677">Repeat</keyword>
<feature type="region of interest" description="Disordered" evidence="3">
    <location>
        <begin position="55"/>
        <end position="79"/>
    </location>
</feature>
<dbReference type="InterPro" id="IPR051070">
    <property type="entry name" value="NF-kappa-B_inhibitor"/>
</dbReference>
<dbReference type="GO" id="GO:0071356">
    <property type="term" value="P:cellular response to tumor necrosis factor"/>
    <property type="evidence" value="ECO:0007669"/>
    <property type="project" value="TreeGrafter"/>
</dbReference>
<name>A0A9D4BLI0_DREPO</name>
<feature type="compositionally biased region" description="Low complexity" evidence="3">
    <location>
        <begin position="536"/>
        <end position="557"/>
    </location>
</feature>
<feature type="region of interest" description="Disordered" evidence="3">
    <location>
        <begin position="534"/>
        <end position="584"/>
    </location>
</feature>
<dbReference type="SUPFAM" id="SSF48403">
    <property type="entry name" value="Ankyrin repeat"/>
    <property type="match status" value="1"/>
</dbReference>
<gene>
    <name evidence="4" type="ORF">DPMN_074272</name>
</gene>
<accession>A0A9D4BLI0</accession>
<evidence type="ECO:0000256" key="2">
    <source>
        <dbReference type="ARBA" id="ARBA00023043"/>
    </source>
</evidence>
<evidence type="ECO:0000313" key="4">
    <source>
        <dbReference type="EMBL" id="KAH3699316.1"/>
    </source>
</evidence>
<comment type="caution">
    <text evidence="4">The sequence shown here is derived from an EMBL/GenBank/DDBJ whole genome shotgun (WGS) entry which is preliminary data.</text>
</comment>
<organism evidence="4 5">
    <name type="scientific">Dreissena polymorpha</name>
    <name type="common">Zebra mussel</name>
    <name type="synonym">Mytilus polymorpha</name>
    <dbReference type="NCBI Taxonomy" id="45954"/>
    <lineage>
        <taxon>Eukaryota</taxon>
        <taxon>Metazoa</taxon>
        <taxon>Spiralia</taxon>
        <taxon>Lophotrochozoa</taxon>
        <taxon>Mollusca</taxon>
        <taxon>Bivalvia</taxon>
        <taxon>Autobranchia</taxon>
        <taxon>Heteroconchia</taxon>
        <taxon>Euheterodonta</taxon>
        <taxon>Imparidentia</taxon>
        <taxon>Neoheterodontei</taxon>
        <taxon>Myida</taxon>
        <taxon>Dreissenoidea</taxon>
        <taxon>Dreissenidae</taxon>
        <taxon>Dreissena</taxon>
    </lineage>
</organism>
<keyword evidence="5" id="KW-1185">Reference proteome</keyword>
<evidence type="ECO:0000313" key="5">
    <source>
        <dbReference type="Proteomes" id="UP000828390"/>
    </source>
</evidence>
<reference evidence="4" key="2">
    <citation type="submission" date="2020-11" db="EMBL/GenBank/DDBJ databases">
        <authorList>
            <person name="McCartney M.A."/>
            <person name="Auch B."/>
            <person name="Kono T."/>
            <person name="Mallez S."/>
            <person name="Becker A."/>
            <person name="Gohl D.M."/>
            <person name="Silverstein K.A.T."/>
            <person name="Koren S."/>
            <person name="Bechman K.B."/>
            <person name="Herman A."/>
            <person name="Abrahante J.E."/>
            <person name="Garbe J."/>
        </authorList>
    </citation>
    <scope>NUCLEOTIDE SEQUENCE</scope>
    <source>
        <strain evidence="4">Duluth1</strain>
        <tissue evidence="4">Whole animal</tissue>
    </source>
</reference>
<dbReference type="EMBL" id="JAIWYP010000015">
    <property type="protein sequence ID" value="KAH3699316.1"/>
    <property type="molecule type" value="Genomic_DNA"/>
</dbReference>
<feature type="compositionally biased region" description="Low complexity" evidence="3">
    <location>
        <begin position="402"/>
        <end position="417"/>
    </location>
</feature>
<reference evidence="4" key="1">
    <citation type="journal article" date="2019" name="bioRxiv">
        <title>The Genome of the Zebra Mussel, Dreissena polymorpha: A Resource for Invasive Species Research.</title>
        <authorList>
            <person name="McCartney M.A."/>
            <person name="Auch B."/>
            <person name="Kono T."/>
            <person name="Mallez S."/>
            <person name="Zhang Y."/>
            <person name="Obille A."/>
            <person name="Becker A."/>
            <person name="Abrahante J.E."/>
            <person name="Garbe J."/>
            <person name="Badalamenti J.P."/>
            <person name="Herman A."/>
            <person name="Mangelson H."/>
            <person name="Liachko I."/>
            <person name="Sullivan S."/>
            <person name="Sone E.D."/>
            <person name="Koren S."/>
            <person name="Silverstein K.A.T."/>
            <person name="Beckman K.B."/>
            <person name="Gohl D.M."/>
        </authorList>
    </citation>
    <scope>NUCLEOTIDE SEQUENCE</scope>
    <source>
        <strain evidence="4">Duluth1</strain>
        <tissue evidence="4">Whole animal</tissue>
    </source>
</reference>
<dbReference type="PANTHER" id="PTHR46680:SF2">
    <property type="entry name" value="NF-KAPPA-B INHIBITOR ZETA"/>
    <property type="match status" value="1"/>
</dbReference>
<dbReference type="InterPro" id="IPR002110">
    <property type="entry name" value="Ankyrin_rpt"/>
</dbReference>
<dbReference type="GO" id="GO:0005829">
    <property type="term" value="C:cytosol"/>
    <property type="evidence" value="ECO:0007669"/>
    <property type="project" value="TreeGrafter"/>
</dbReference>
<dbReference type="InterPro" id="IPR036770">
    <property type="entry name" value="Ankyrin_rpt-contain_sf"/>
</dbReference>
<feature type="compositionally biased region" description="Polar residues" evidence="3">
    <location>
        <begin position="339"/>
        <end position="360"/>
    </location>
</feature>
<sequence>MSQFDIRKGLSLLTTTMSYPIINLFPPKSSFPDFTANKTAKSLLLICERKLSEMKEKNTSESVSEEGKGAQASGDVPDKELNIPKEEIVVDDLSAAVTNLKLTRNEAQEGDEDDDGVVKSCDLTERGPNNGIAKPQMGFPMKNAGLPLYQPSGEIFQCNYMYQQQSPGQHFGKRPAYDDEEEPSKYTRPNIPMNDYNVRQQQMQRPNNFQGFIDNSFPNNLNQGIQRNIPTSVPFNTAMNGQEFVTKDIKMTKGMAGGRVTVQSPLSESFPPYPVDFDVDDYLGGVDSVDAFQNTGTLFSNVPEMTNQSSIPTNLPEFNNFNASSFSDYRRRSDNSDSGVDSQSESAGSPWSDVTSSPGSYASPPSVDSGCGQSPQHESQHIIGVSPKYHGAPSPGYHRTTPSPASSGYGASSDDSNSMFALNEEELLLTEGIIMNMEQEEREKKKMMQAVSRQQPGILPGTFLPHSAMGVPPMVQPPKFMTPPVSTIASPQNQAFSMPPNTGSPQYIIITPVQIAPAPKIQQTKAKPRAILPKIASQPQSTGTTSSSTTVTSAGSPQTKPRSTAGRPPVNRNNPQGKDPSRLLMMARRTVADMPRESLMKSDEEGDTTLHILVLKQDAHLVQAMLERLHRENLTYLVDHENNKRQTPLYLAVCTNQPKMVAMFVKFQANVNVLAQNISVDGTTMEVKGAIHVGASCGLEYHRTLGELLKSKDININLVNSYGQTALHCAILAHGRMKRDSMERLDSKLVIETLIKAGADPSAQDKKSGRTPLMYAIEQKSVELVETVLKCVPKDRVRNVVRMQAMDGSTCLKIAEGLKGSFDMEIWNRLWNMLQSASNGSAARYQSPIPQEIYNFQVATSTSCHFVG</sequence>